<proteinExistence type="predicted"/>
<sequence>MEIRLAGSEDLHPVLKILDGTVEWLVAQGRTGQWGTEPWSTRPALVDRMGGRIARGEARVAVLDGEVVGVVSVSGEAQPYVRPAGEPELYVNLLATERRFKGRRVGGALLDAARAEALRQGLHLLRVDCYAGDDGKLVAYYRSQGFTEVEPFDVAREGLPDWPGMLLAQRLD</sequence>
<dbReference type="Proteomes" id="UP001592528">
    <property type="component" value="Unassembled WGS sequence"/>
</dbReference>
<dbReference type="PANTHER" id="PTHR43877">
    <property type="entry name" value="AMINOALKYLPHOSPHONATE N-ACETYLTRANSFERASE-RELATED-RELATED"/>
    <property type="match status" value="1"/>
</dbReference>
<evidence type="ECO:0000313" key="5">
    <source>
        <dbReference type="Proteomes" id="UP001592528"/>
    </source>
</evidence>
<dbReference type="InterPro" id="IPR000182">
    <property type="entry name" value="GNAT_dom"/>
</dbReference>
<dbReference type="PANTHER" id="PTHR43877:SF2">
    <property type="entry name" value="AMINOALKYLPHOSPHONATE N-ACETYLTRANSFERASE-RELATED"/>
    <property type="match status" value="1"/>
</dbReference>
<evidence type="ECO:0000256" key="1">
    <source>
        <dbReference type="ARBA" id="ARBA00022679"/>
    </source>
</evidence>
<evidence type="ECO:0000259" key="3">
    <source>
        <dbReference type="PROSITE" id="PS51186"/>
    </source>
</evidence>
<keyword evidence="2 4" id="KW-0012">Acyltransferase</keyword>
<organism evidence="4 5">
    <name type="scientific">Streptacidiphilus cavernicola</name>
    <dbReference type="NCBI Taxonomy" id="3342716"/>
    <lineage>
        <taxon>Bacteria</taxon>
        <taxon>Bacillati</taxon>
        <taxon>Actinomycetota</taxon>
        <taxon>Actinomycetes</taxon>
        <taxon>Kitasatosporales</taxon>
        <taxon>Streptomycetaceae</taxon>
        <taxon>Streptacidiphilus</taxon>
    </lineage>
</organism>
<dbReference type="GO" id="GO:0016746">
    <property type="term" value="F:acyltransferase activity"/>
    <property type="evidence" value="ECO:0007669"/>
    <property type="project" value="UniProtKB-KW"/>
</dbReference>
<dbReference type="InterPro" id="IPR050832">
    <property type="entry name" value="Bact_Acetyltransf"/>
</dbReference>
<dbReference type="InterPro" id="IPR016181">
    <property type="entry name" value="Acyl_CoA_acyltransferase"/>
</dbReference>
<dbReference type="Pfam" id="PF00583">
    <property type="entry name" value="Acetyltransf_1"/>
    <property type="match status" value="1"/>
</dbReference>
<dbReference type="PROSITE" id="PS51186">
    <property type="entry name" value="GNAT"/>
    <property type="match status" value="1"/>
</dbReference>
<reference evidence="4 5" key="1">
    <citation type="submission" date="2024-09" db="EMBL/GenBank/DDBJ databases">
        <authorList>
            <person name="Lee S.D."/>
        </authorList>
    </citation>
    <scope>NUCLEOTIDE SEQUENCE [LARGE SCALE GENOMIC DNA]</scope>
    <source>
        <strain evidence="4 5">N1-5</strain>
    </source>
</reference>
<dbReference type="EMBL" id="JBHEZZ010000002">
    <property type="protein sequence ID" value="MFC1400382.1"/>
    <property type="molecule type" value="Genomic_DNA"/>
</dbReference>
<protein>
    <submittedName>
        <fullName evidence="4">GNAT family N-acetyltransferase</fullName>
        <ecNumber evidence="4">2.3.1.-</ecNumber>
    </submittedName>
</protein>
<evidence type="ECO:0000313" key="4">
    <source>
        <dbReference type="EMBL" id="MFC1400382.1"/>
    </source>
</evidence>
<gene>
    <name evidence="4" type="ORF">ACEZDJ_03660</name>
</gene>
<dbReference type="SUPFAM" id="SSF55729">
    <property type="entry name" value="Acyl-CoA N-acyltransferases (Nat)"/>
    <property type="match status" value="1"/>
</dbReference>
<name>A0ABV6UG26_9ACTN</name>
<dbReference type="RefSeq" id="WP_030261183.1">
    <property type="nucleotide sequence ID" value="NZ_JBHEZZ010000002.1"/>
</dbReference>
<keyword evidence="1 4" id="KW-0808">Transferase</keyword>
<dbReference type="EC" id="2.3.1.-" evidence="4"/>
<accession>A0ABV6UG26</accession>
<feature type="domain" description="N-acetyltransferase" evidence="3">
    <location>
        <begin position="1"/>
        <end position="172"/>
    </location>
</feature>
<keyword evidence="5" id="KW-1185">Reference proteome</keyword>
<evidence type="ECO:0000256" key="2">
    <source>
        <dbReference type="ARBA" id="ARBA00023315"/>
    </source>
</evidence>
<dbReference type="Gene3D" id="3.40.630.30">
    <property type="match status" value="1"/>
</dbReference>
<comment type="caution">
    <text evidence="4">The sequence shown here is derived from an EMBL/GenBank/DDBJ whole genome shotgun (WGS) entry which is preliminary data.</text>
</comment>